<protein>
    <submittedName>
        <fullName evidence="1">Uncharacterized protein</fullName>
    </submittedName>
</protein>
<dbReference type="AlphaFoldDB" id="A0AA94L3N9"/>
<comment type="caution">
    <text evidence="1">The sequence shown here is derived from an EMBL/GenBank/DDBJ whole genome shotgun (WGS) entry which is preliminary data.</text>
</comment>
<gene>
    <name evidence="1" type="ORF">SAMN02910291_02972</name>
</gene>
<accession>A0AA94L3N9</accession>
<evidence type="ECO:0000313" key="1">
    <source>
        <dbReference type="EMBL" id="SFW76430.1"/>
    </source>
</evidence>
<dbReference type="Proteomes" id="UP000182680">
    <property type="component" value="Unassembled WGS sequence"/>
</dbReference>
<dbReference type="EMBL" id="FPIW01000142">
    <property type="protein sequence ID" value="SFW76430.1"/>
    <property type="molecule type" value="Genomic_DNA"/>
</dbReference>
<name>A0AA94L3N9_DESDE</name>
<proteinExistence type="predicted"/>
<organism evidence="1 2">
    <name type="scientific">Desulfovibrio desulfuricans</name>
    <dbReference type="NCBI Taxonomy" id="876"/>
    <lineage>
        <taxon>Bacteria</taxon>
        <taxon>Pseudomonadati</taxon>
        <taxon>Thermodesulfobacteriota</taxon>
        <taxon>Desulfovibrionia</taxon>
        <taxon>Desulfovibrionales</taxon>
        <taxon>Desulfovibrionaceae</taxon>
        <taxon>Desulfovibrio</taxon>
    </lineage>
</organism>
<sequence>MNLKPRELIFFNHAFLDGIHKGHIHVSAAGRRALIDCCKNDPLLFETFVRRSAVAERLKVFIECCSLIAGASRVAHYLQIGKMIGGTFNPNHILSVCHDAGQGFSHIFDFKRANSPRIGRHAKDFFYIFSFELPRFKTRRHQLGKDCAISPCGRSGALDTQQRLLHGFKIQPRSKKCPSRCPRAFQSAAAILNGRGIKLPQFLDVNFRYVRVIKILAFTADRRVNRLFCSIPTRSKARASFPDAVHAPAKALHMADSVTGGLPYAAQGAA</sequence>
<reference evidence="2" key="1">
    <citation type="submission" date="2016-11" db="EMBL/GenBank/DDBJ databases">
        <authorList>
            <person name="Jaros S."/>
            <person name="Januszkiewicz K."/>
            <person name="Wedrychowicz H."/>
        </authorList>
    </citation>
    <scope>NUCLEOTIDE SEQUENCE [LARGE SCALE GENOMIC DNA]</scope>
    <source>
        <strain evidence="2">DSM 7057</strain>
    </source>
</reference>
<evidence type="ECO:0000313" key="2">
    <source>
        <dbReference type="Proteomes" id="UP000182680"/>
    </source>
</evidence>